<feature type="domain" description="C2H2-type" evidence="10">
    <location>
        <begin position="498"/>
        <end position="526"/>
    </location>
</feature>
<dbReference type="Gene3D" id="3.30.160.60">
    <property type="entry name" value="Classic Zinc Finger"/>
    <property type="match status" value="9"/>
</dbReference>
<feature type="domain" description="C2H2-type" evidence="10">
    <location>
        <begin position="620"/>
        <end position="649"/>
    </location>
</feature>
<dbReference type="Proteomes" id="UP000759131">
    <property type="component" value="Unassembled WGS sequence"/>
</dbReference>
<reference evidence="11" key="1">
    <citation type="submission" date="2020-11" db="EMBL/GenBank/DDBJ databases">
        <authorList>
            <person name="Tran Van P."/>
        </authorList>
    </citation>
    <scope>NUCLEOTIDE SEQUENCE</scope>
</reference>
<sequence>MPKRDDIWQHWTDVVTDAGAKTRVKCNYCPNEQLKNAVKCKRHLIKCQFGNKCIVDKFAEELRHKMDRCRTRLVAMGCDNDNDDSYETLADIADQRQFQLMATDTDGQSLYQQLVANTSDMTYDQTVGDDNNCIAVAVTDVSAIDGVPTIIQIGGTPIVTPGLPVRTLINTKISSAGASSIWNHWTDIVDSEGKRRVRCNYCPNVQLKNASKCRRHIMRCLASNLMAKRRLLNDQSLPMFTDLLNSGAAGSGGGDENAVKLGANDSQASLRAQNGRLASDLRRSEQTRALLEAQRNYLLKTINECSNCGHDSALRQRLAEFEVNLRRLKCNRLDTKWQSIWSHWTDVTDSVVISGKGQHVFGQRVRCRHCGNVQRKNAVKCRRHVANCRPCDETIRNYFAKEIRLKSVVRRGVVSEWPPKTTNTSRTTDADGDDNSLDGDLQRIANYRINIDAGTAGDTSDGRRVAKRYACDACEYVTDNPQRIQSHTNRQHLNVRPYPCDVCDKQFLTKAILTLHKKNIHAPPEDIVYYRCDWSDCQFQTRYQSSLTIHKLQHLGVKQFPCQWPGCPLGFYTGKDLRKHELSHSRTYRCEWVGCGAVLKSSANLKRHKLIHTTDGSKPHACCWPGCDKRFQFGSFLTTHMRRHRGDRPHQCPHEGCDRRFYDKSKMLNHCRTHGQQRDYPCVWPGCDASYKTSNHLERHVLSHTSPDAAPEPTVFACHYPDCGKQFGHKRNLNTHIRYHRSEAVHECDWPDCGRRFKSRDVLRQHLMSHRGERPHVCPYEGCGRAFIRRTLMTAHHRTHESAPAFVCELLAANTGATAAVDDDDDDNSAGDKPCGKQFWTNACLRRHQRQVHQSSADNLVTHTPINESSIGGDDITADDTQLADNSAQIGD</sequence>
<dbReference type="SUPFAM" id="SSF57667">
    <property type="entry name" value="beta-beta-alpha zinc fingers"/>
    <property type="match status" value="6"/>
</dbReference>
<proteinExistence type="predicted"/>
<keyword evidence="7" id="KW-0539">Nucleus</keyword>
<evidence type="ECO:0000256" key="9">
    <source>
        <dbReference type="SAM" id="MobiDB-lite"/>
    </source>
</evidence>
<evidence type="ECO:0000256" key="2">
    <source>
        <dbReference type="ARBA" id="ARBA00022723"/>
    </source>
</evidence>
<evidence type="ECO:0000313" key="12">
    <source>
        <dbReference type="Proteomes" id="UP000759131"/>
    </source>
</evidence>
<feature type="region of interest" description="Disordered" evidence="9">
    <location>
        <begin position="852"/>
        <end position="879"/>
    </location>
</feature>
<protein>
    <recommendedName>
        <fullName evidence="10">C2H2-type domain-containing protein</fullName>
    </recommendedName>
</protein>
<feature type="domain" description="C2H2-type" evidence="10">
    <location>
        <begin position="530"/>
        <end position="559"/>
    </location>
</feature>
<feature type="domain" description="C2H2-type" evidence="10">
    <location>
        <begin position="680"/>
        <end position="709"/>
    </location>
</feature>
<keyword evidence="3 8" id="KW-0863">Zinc-finger</keyword>
<evidence type="ECO:0000313" key="11">
    <source>
        <dbReference type="EMBL" id="CAD7633817.1"/>
    </source>
</evidence>
<dbReference type="Pfam" id="PF00096">
    <property type="entry name" value="zf-C2H2"/>
    <property type="match status" value="3"/>
</dbReference>
<dbReference type="InterPro" id="IPR051061">
    <property type="entry name" value="Zinc_finger_trans_reg"/>
</dbReference>
<dbReference type="EMBL" id="CAJPIZ010013442">
    <property type="protein sequence ID" value="CAG2114247.1"/>
    <property type="molecule type" value="Genomic_DNA"/>
</dbReference>
<feature type="domain" description="C2H2-type" evidence="10">
    <location>
        <begin position="746"/>
        <end position="775"/>
    </location>
</feature>
<evidence type="ECO:0000256" key="8">
    <source>
        <dbReference type="PROSITE-ProRule" id="PRU00042"/>
    </source>
</evidence>
<keyword evidence="5" id="KW-0805">Transcription regulation</keyword>
<feature type="domain" description="C2H2-type" evidence="10">
    <location>
        <begin position="588"/>
        <end position="617"/>
    </location>
</feature>
<evidence type="ECO:0000256" key="7">
    <source>
        <dbReference type="ARBA" id="ARBA00023242"/>
    </source>
</evidence>
<dbReference type="GO" id="GO:0008270">
    <property type="term" value="F:zinc ion binding"/>
    <property type="evidence" value="ECO:0007669"/>
    <property type="project" value="UniProtKB-KW"/>
</dbReference>
<keyword evidence="12" id="KW-1185">Reference proteome</keyword>
<keyword evidence="2" id="KW-0479">Metal-binding</keyword>
<dbReference type="PROSITE" id="PS50157">
    <property type="entry name" value="ZINC_FINGER_C2H2_2"/>
    <property type="match status" value="9"/>
</dbReference>
<evidence type="ECO:0000256" key="3">
    <source>
        <dbReference type="ARBA" id="ARBA00022771"/>
    </source>
</evidence>
<dbReference type="PANTHER" id="PTHR46179:SF13">
    <property type="entry name" value="C2H2-TYPE DOMAIN-CONTAINING PROTEIN"/>
    <property type="match status" value="1"/>
</dbReference>
<dbReference type="OrthoDB" id="6481529at2759"/>
<dbReference type="EMBL" id="OC868017">
    <property type="protein sequence ID" value="CAD7633817.1"/>
    <property type="molecule type" value="Genomic_DNA"/>
</dbReference>
<dbReference type="PROSITE" id="PS00028">
    <property type="entry name" value="ZINC_FINGER_C2H2_1"/>
    <property type="match status" value="9"/>
</dbReference>
<keyword evidence="4" id="KW-0862">Zinc</keyword>
<evidence type="ECO:0000259" key="10">
    <source>
        <dbReference type="PROSITE" id="PS50157"/>
    </source>
</evidence>
<evidence type="ECO:0000256" key="5">
    <source>
        <dbReference type="ARBA" id="ARBA00023015"/>
    </source>
</evidence>
<feature type="region of interest" description="Disordered" evidence="9">
    <location>
        <begin position="417"/>
        <end position="437"/>
    </location>
</feature>
<evidence type="ECO:0000256" key="4">
    <source>
        <dbReference type="ARBA" id="ARBA00022833"/>
    </source>
</evidence>
<gene>
    <name evidence="11" type="ORF">OSB1V03_LOCUS14213</name>
</gene>
<feature type="compositionally biased region" description="Polar residues" evidence="9">
    <location>
        <begin position="852"/>
        <end position="870"/>
    </location>
</feature>
<organism evidence="11">
    <name type="scientific">Medioppia subpectinata</name>
    <dbReference type="NCBI Taxonomy" id="1979941"/>
    <lineage>
        <taxon>Eukaryota</taxon>
        <taxon>Metazoa</taxon>
        <taxon>Ecdysozoa</taxon>
        <taxon>Arthropoda</taxon>
        <taxon>Chelicerata</taxon>
        <taxon>Arachnida</taxon>
        <taxon>Acari</taxon>
        <taxon>Acariformes</taxon>
        <taxon>Sarcoptiformes</taxon>
        <taxon>Oribatida</taxon>
        <taxon>Brachypylina</taxon>
        <taxon>Oppioidea</taxon>
        <taxon>Oppiidae</taxon>
        <taxon>Medioppia</taxon>
    </lineage>
</organism>
<evidence type="ECO:0000256" key="6">
    <source>
        <dbReference type="ARBA" id="ARBA00023163"/>
    </source>
</evidence>
<dbReference type="GO" id="GO:0006357">
    <property type="term" value="P:regulation of transcription by RNA polymerase II"/>
    <property type="evidence" value="ECO:0007669"/>
    <property type="project" value="TreeGrafter"/>
</dbReference>
<dbReference type="GO" id="GO:0005634">
    <property type="term" value="C:nucleus"/>
    <property type="evidence" value="ECO:0007669"/>
    <property type="project" value="UniProtKB-SubCell"/>
</dbReference>
<keyword evidence="6" id="KW-0804">Transcription</keyword>
<evidence type="ECO:0000256" key="1">
    <source>
        <dbReference type="ARBA" id="ARBA00004123"/>
    </source>
</evidence>
<feature type="domain" description="C2H2-type" evidence="10">
    <location>
        <begin position="716"/>
        <end position="745"/>
    </location>
</feature>
<name>A0A7R9Q7F1_9ACAR</name>
<dbReference type="SMART" id="SM00355">
    <property type="entry name" value="ZnF_C2H2"/>
    <property type="match status" value="12"/>
</dbReference>
<dbReference type="InterPro" id="IPR036236">
    <property type="entry name" value="Znf_C2H2_sf"/>
</dbReference>
<feature type="domain" description="C2H2-type" evidence="10">
    <location>
        <begin position="776"/>
        <end position="805"/>
    </location>
</feature>
<dbReference type="AlphaFoldDB" id="A0A7R9Q7F1"/>
<feature type="domain" description="C2H2-type" evidence="10">
    <location>
        <begin position="650"/>
        <end position="679"/>
    </location>
</feature>
<accession>A0A7R9Q7F1</accession>
<dbReference type="PANTHER" id="PTHR46179">
    <property type="entry name" value="ZINC FINGER PROTEIN"/>
    <property type="match status" value="1"/>
</dbReference>
<comment type="subcellular location">
    <subcellularLocation>
        <location evidence="1">Nucleus</location>
    </subcellularLocation>
</comment>
<dbReference type="InterPro" id="IPR013087">
    <property type="entry name" value="Znf_C2H2_type"/>
</dbReference>